<feature type="region of interest" description="Disordered" evidence="2">
    <location>
        <begin position="2713"/>
        <end position="2740"/>
    </location>
</feature>
<evidence type="ECO:0000259" key="3">
    <source>
        <dbReference type="PROSITE" id="PS50825"/>
    </source>
</evidence>
<feature type="compositionally biased region" description="Polar residues" evidence="2">
    <location>
        <begin position="2713"/>
        <end position="2724"/>
    </location>
</feature>
<dbReference type="OrthoDB" id="9805017at2"/>
<dbReference type="PANTHER" id="PTHR34819:SF3">
    <property type="entry name" value="CELL SURFACE PROTEIN"/>
    <property type="match status" value="1"/>
</dbReference>
<dbReference type="Pfam" id="PF19081">
    <property type="entry name" value="Ig_7"/>
    <property type="match status" value="16"/>
</dbReference>
<dbReference type="Gene3D" id="2.60.40.10">
    <property type="entry name" value="Immunoglobulins"/>
    <property type="match status" value="2"/>
</dbReference>
<dbReference type="PANTHER" id="PTHR34819">
    <property type="entry name" value="LARGE CYSTEINE-RICH PERIPLASMIC PROTEIN OMCB"/>
    <property type="match status" value="1"/>
</dbReference>
<dbReference type="InterPro" id="IPR001434">
    <property type="entry name" value="OmcB-like_DUF11"/>
</dbReference>
<feature type="compositionally biased region" description="Acidic residues" evidence="2">
    <location>
        <begin position="2590"/>
        <end position="2600"/>
    </location>
</feature>
<gene>
    <name evidence="4" type="ORF">FGM00_17770</name>
</gene>
<dbReference type="InterPro" id="IPR026341">
    <property type="entry name" value="T9SS_type_B"/>
</dbReference>
<dbReference type="NCBIfam" id="TIGR01451">
    <property type="entry name" value="B_ant_repeat"/>
    <property type="match status" value="4"/>
</dbReference>
<dbReference type="InterPro" id="IPR051172">
    <property type="entry name" value="Chlamydia_OmcB"/>
</dbReference>
<reference evidence="4 5" key="1">
    <citation type="submission" date="2019-05" db="EMBL/GenBank/DDBJ databases">
        <title>Genome sequencing of F202Z8.</title>
        <authorList>
            <person name="Kwon Y.M."/>
        </authorList>
    </citation>
    <scope>NUCLEOTIDE SEQUENCE [LARGE SCALE GENOMIC DNA]</scope>
    <source>
        <strain evidence="4 5">F202Z8</strain>
    </source>
</reference>
<name>A0A5B7SXE5_9FLAO</name>
<evidence type="ECO:0000256" key="1">
    <source>
        <dbReference type="ARBA" id="ARBA00022737"/>
    </source>
</evidence>
<dbReference type="SUPFAM" id="SSF48726">
    <property type="entry name" value="Immunoglobulin"/>
    <property type="match status" value="1"/>
</dbReference>
<dbReference type="Pfam" id="PF01345">
    <property type="entry name" value="DUF11"/>
    <property type="match status" value="5"/>
</dbReference>
<dbReference type="NCBIfam" id="TIGR04131">
    <property type="entry name" value="Bac_Flav_CTERM"/>
    <property type="match status" value="1"/>
</dbReference>
<dbReference type="InterPro" id="IPR044023">
    <property type="entry name" value="Ig_7"/>
</dbReference>
<feature type="region of interest" description="Disordered" evidence="2">
    <location>
        <begin position="2313"/>
        <end position="2336"/>
    </location>
</feature>
<dbReference type="Pfam" id="PF02494">
    <property type="entry name" value="HYR"/>
    <property type="match status" value="2"/>
</dbReference>
<protein>
    <submittedName>
        <fullName evidence="4">DUF11 domain-containing protein</fullName>
    </submittedName>
</protein>
<dbReference type="Pfam" id="PF13585">
    <property type="entry name" value="CHU_C"/>
    <property type="match status" value="1"/>
</dbReference>
<feature type="compositionally biased region" description="Low complexity" evidence="2">
    <location>
        <begin position="2580"/>
        <end position="2589"/>
    </location>
</feature>
<keyword evidence="1" id="KW-0677">Repeat</keyword>
<dbReference type="Proteomes" id="UP000310017">
    <property type="component" value="Chromosome"/>
</dbReference>
<evidence type="ECO:0000313" key="5">
    <source>
        <dbReference type="Proteomes" id="UP000310017"/>
    </source>
</evidence>
<feature type="region of interest" description="Disordered" evidence="2">
    <location>
        <begin position="2580"/>
        <end position="2600"/>
    </location>
</feature>
<feature type="compositionally biased region" description="Acidic residues" evidence="2">
    <location>
        <begin position="2324"/>
        <end position="2334"/>
    </location>
</feature>
<keyword evidence="5" id="KW-1185">Reference proteome</keyword>
<dbReference type="KEGG" id="asag:FGM00_17770"/>
<dbReference type="InterPro" id="IPR003410">
    <property type="entry name" value="HYR_dom"/>
</dbReference>
<dbReference type="PROSITE" id="PS50825">
    <property type="entry name" value="HYR"/>
    <property type="match status" value="1"/>
</dbReference>
<dbReference type="InterPro" id="IPR013783">
    <property type="entry name" value="Ig-like_fold"/>
</dbReference>
<sequence length="2960" mass="307099">MPNLLKPLLAVLLFIGLTSYIVPDPNRETVVADAIIKGSLPVLVPTFSNCPSNITNVMPNPGSCTAVVNWTPPTASGTGPVTVTSNYNPGDEFFAGTHRVIYRATDINGTSFCEFTIQVNDVQAPVINVPANITTTADPGSCGAVVTFPYPQATDNCPAGEGAPIDENFDSGTDLSTQCYDFDGSFIGTAGEVNGSVGELETVELIRNDIRSFTSPLTRFNGTGEIFFDHKIIAGSPSGNIGNGARLTVKLINTAAVETIIFTELYLDENVQTEYIPITQSGNFYVQFEWETNQNRSDIAYMDNLYIPGYVISDVTVVTCNVATHRVVQIAGQPYRSGREFPVGTTTLEYLTRDAAGNVGFNSFQVTVTNNITPPAGNDVTYCEGAPIPELSVTVGAGETVDWYDAAVGGTLLLADSSTYTPPAPGNYYAETRNITTGCVSATRRRIRLIENPQPAPPTAPSPIEYCINDIAVPLTAAGEPGNSLNWYDAPTGGTMYPSAPTPDTSVAQTIFYYVEQVDSATLCVSDRSEVVVTVYALPLAPMVTTPVEYCIGETSNELNSSVTSGSNLRWFDAATGGTEIPGTTRPDTSTAGQQFYWVTQSAMSGSTNCESERTRLTVNVNPPPAITMQPINRSVCENGDAIFAVGASDADTFQWQLFDGTSWVDLTNTAPYSGVLSNTLTITDATAALDGAMYRVVASSPAASCADAISDSATLTINTVPAPPVSSNQTECAQNPVQTLTATATPPSGSAIVWYDAATGGTVVPSPILDAVGTITYYAESEDTINSCGSSSRTPVTLTIQPAPAAPTSGGDQTECEQNPIQTLTATATAPSGSSVVWYTAMTGGSVVSSPILDSVGTITYYAQSNDDISGCPSNARTAVVLTIQPAPPAPTSGGDQTECETTPTQTLTATANAPSGTTIIWYDAATGGTVVPSPILDTVGSITYYAESENTTTNCTSVSRTPVTLTIEEIPVAPTSGGDQTECETNPTQTLTATATAPSGATVVWYDAPSGGSVVPSPSLNSVGTNTYYAESRTTSSGCVSDSRTAVTLTINPRPTISVTPASQSCSVDLTTYSVSVDVDRGAVTASEGTVTDNGGNNWTISGITSGNDITVTVTDSNTCSESIAINAPNCACPTVNAPVSGGNQTECEANPIQTLTATATPPSGADVVWYDAASGGNVIASPTWNTVGAVTYFAESVDPINNCTSATRTPVTLTIQAAPIAPTSGGNQTECETTPTQTLTATATSPVGTSVVWYTAPTGGSIVASPILDAVGSITYYAESQDDSTSCPSHSRTAVTLTIEPNPTAPTSGGNQTECASNPIQTLTATATASSGSTVVWYTAATGGSVVPNPILNTVGSITYFAESENGTTGCVSNSRTSVSLTIQETPTINETPASASCSPDLTTYSVSVDVSNGTVTSTEGSVIDNGGNNWTISGITSGNDITLTVTAPNTCTQTLAITAPDCNCPVVDAPISGGDQTECEQNPVQTLTATATPPADATIVWYDAATGGNVVGSPTLNTVGSTTYFAESVQNVTNCSSSTRTPVTLTILATPADPVSGGDQTECEANPTQTLTATATAPTGASIVWYDAPTGGNVVANPILNSSGTITYFAESSDDTSSCTSFNRTPVTLTIQDTPDISISNAPSCAPDLLTYSVSVSVSEGTVTATEGTVIDNGGNNWTISGITSGNDVTLTVTAPNTCTQTLAITAPDCNCPVVDAPISGGDQTECEQSPVQTLTATATPPADATIVWYDAATGGNVVTSPTLNTVGSTTYFAESVQNVTNCTSSTRTPVRLTIQATPSDPVSGGDQVECEQSPIQTLTATATTTTGTSIVWYDAAIGGNVVANPIRNTVGSSTYFAESSDDTSSCTSFNRTPVTLTIQDTPDISISNAPSCAPDLLTYSVSVSVSEGTVTATEGTVIDNGGNNWTISGITSGNDVTLTVTAPNTCTQTLAITAPDCNCPVVDAPISGGDQTECEQNPVQTLTATATPPADATIVWYDAATGGNVVGSPTLNTVGSTTYFAESVQNVTNCSSSTRTPVTLTILATPADPVSGGDQTECEANPTQTLTATATAPTGASIVWYDAPTGGNVVANPILNSSGTITYFAESSDDTSSCTSFSRTAVQLTINALPPVVANATTTMINAGEPVTLTGSGAVSYVWDNGVTDGDTVFPLVTTTYTVIGTDGNTCENSDSVTIVVGATSDIRLEKTVDVASPNVGETVTFTLTATNDGPSDDLGGSIVTDVLPIGYTYTTDTGDLATGIYDDASGNWTLPALPNGSAVSIDISAIVNAPTGVADEYNNSAQVTFANNFDSDSTPNNDDGDQSEDDEAAVSTTPQFADLEVTNSISQPTANPGDALTLTITISNNGPSDATNVTVENYIPIGYTVMNINDGGSQTGNTISWAGLNIPNGTTTTLTFEVSVNDPVNTVGEYLNTVQITTVDQFDLDSAPNNDDGDQSEDDEDNILLILQSTDLEVINTVTPDSGNPGDSLTLTIDIVNNGIDDATGVAIENVVPSGFNVININDGGTQTGNTILWDGLSIPNGTTITLTFEVVINVPTNATGEYVNTVQIVSVDQLDPDSSPNNDDGDQSEDDEDNAEIVLIPADLSLEKRLSASSNQTPNSGDTVTFELTLTNAGPGLATNVRVIDQIPTGFTVGTIDPSGRQVGSQLEWDIPSLPVGDTTFSYEVIINAPENSADEYTNTAQVVASDQFDPDSTPNNDDGDQSEDDEARYTIDPPTVDLEINKTVDKPQTFFEDIIVFTITATNNSAYEATNIGIEDVLPDGFAMVSHVADLGVYNETTATWEIPSIAIGATATLEMTVTVRETGSYTNIAELIYVDQIDLNTANDRAEVTPEITQSECLTVYNEFSPNGDGSNEIFYIECIDQYPNNYLQVFNRWGTKVFDMKGYDNTWDASSTGRATIGAERNLPVGTYYYTLDLGDGTTQPKAGWLYISR</sequence>
<dbReference type="EMBL" id="CP040710">
    <property type="protein sequence ID" value="QCX01873.1"/>
    <property type="molecule type" value="Genomic_DNA"/>
</dbReference>
<feature type="domain" description="HYR" evidence="3">
    <location>
        <begin position="40"/>
        <end position="121"/>
    </location>
</feature>
<feature type="compositionally biased region" description="Polar residues" evidence="2">
    <location>
        <begin position="2313"/>
        <end position="2323"/>
    </location>
</feature>
<evidence type="ECO:0000256" key="2">
    <source>
        <dbReference type="SAM" id="MobiDB-lite"/>
    </source>
</evidence>
<organism evidence="4 5">
    <name type="scientific">Aggregatimonas sangjinii</name>
    <dbReference type="NCBI Taxonomy" id="2583587"/>
    <lineage>
        <taxon>Bacteria</taxon>
        <taxon>Pseudomonadati</taxon>
        <taxon>Bacteroidota</taxon>
        <taxon>Flavobacteriia</taxon>
        <taxon>Flavobacteriales</taxon>
        <taxon>Flavobacteriaceae</taxon>
        <taxon>Aggregatimonas</taxon>
    </lineage>
</organism>
<accession>A0A5B7SXE5</accession>
<dbReference type="InterPro" id="IPR036179">
    <property type="entry name" value="Ig-like_dom_sf"/>
</dbReference>
<proteinExistence type="predicted"/>
<dbReference type="RefSeq" id="WP_138854210.1">
    <property type="nucleotide sequence ID" value="NZ_CP040710.1"/>
</dbReference>
<evidence type="ECO:0000313" key="4">
    <source>
        <dbReference type="EMBL" id="QCX01873.1"/>
    </source>
</evidence>
<feature type="compositionally biased region" description="Acidic residues" evidence="2">
    <location>
        <begin position="2725"/>
        <end position="2734"/>
    </location>
</feature>
<dbReference type="InterPro" id="IPR047589">
    <property type="entry name" value="DUF11_rpt"/>
</dbReference>